<feature type="region of interest" description="Disordered" evidence="4">
    <location>
        <begin position="1"/>
        <end position="35"/>
    </location>
</feature>
<dbReference type="PANTHER" id="PTHR44196:SF1">
    <property type="entry name" value="DEHYDROGENASE_REDUCTASE SDR FAMILY MEMBER 7B"/>
    <property type="match status" value="1"/>
</dbReference>
<keyword evidence="2" id="KW-0560">Oxidoreductase</keyword>
<name>A0ABT1VVW6_9PROT</name>
<dbReference type="PROSITE" id="PS00061">
    <property type="entry name" value="ADH_SHORT"/>
    <property type="match status" value="1"/>
</dbReference>
<evidence type="ECO:0000256" key="4">
    <source>
        <dbReference type="SAM" id="MobiDB-lite"/>
    </source>
</evidence>
<dbReference type="InterPro" id="IPR057326">
    <property type="entry name" value="KR_dom"/>
</dbReference>
<keyword evidence="7" id="KW-1185">Reference proteome</keyword>
<dbReference type="InterPro" id="IPR036291">
    <property type="entry name" value="NAD(P)-bd_dom_sf"/>
</dbReference>
<proteinExistence type="inferred from homology"/>
<dbReference type="InterPro" id="IPR002347">
    <property type="entry name" value="SDR_fam"/>
</dbReference>
<dbReference type="SUPFAM" id="SSF51735">
    <property type="entry name" value="NAD(P)-binding Rossmann-fold domains"/>
    <property type="match status" value="1"/>
</dbReference>
<gene>
    <name evidence="6" type="ORF">NFI88_06435</name>
</gene>
<evidence type="ECO:0000256" key="3">
    <source>
        <dbReference type="RuleBase" id="RU000363"/>
    </source>
</evidence>
<evidence type="ECO:0000313" key="6">
    <source>
        <dbReference type="EMBL" id="MCQ8240481.1"/>
    </source>
</evidence>
<evidence type="ECO:0000259" key="5">
    <source>
        <dbReference type="SMART" id="SM00822"/>
    </source>
</evidence>
<dbReference type="NCBIfam" id="NF005495">
    <property type="entry name" value="PRK07109.1"/>
    <property type="match status" value="1"/>
</dbReference>
<dbReference type="PRINTS" id="PR00081">
    <property type="entry name" value="GDHRDH"/>
</dbReference>
<dbReference type="Pfam" id="PF00106">
    <property type="entry name" value="adh_short"/>
    <property type="match status" value="1"/>
</dbReference>
<evidence type="ECO:0000313" key="7">
    <source>
        <dbReference type="Proteomes" id="UP001524547"/>
    </source>
</evidence>
<organism evidence="6 7">
    <name type="scientific">Rhizosaccharibacter radicis</name>
    <dbReference type="NCBI Taxonomy" id="2782605"/>
    <lineage>
        <taxon>Bacteria</taxon>
        <taxon>Pseudomonadati</taxon>
        <taxon>Pseudomonadota</taxon>
        <taxon>Alphaproteobacteria</taxon>
        <taxon>Acetobacterales</taxon>
        <taxon>Acetobacteraceae</taxon>
        <taxon>Rhizosaccharibacter</taxon>
    </lineage>
</organism>
<reference evidence="6 7" key="1">
    <citation type="submission" date="2022-06" db="EMBL/GenBank/DDBJ databases">
        <title>Rhizosaccharibacter gen. nov. sp. nov. KSS12, endophytic bacteria isolated from sugarcane.</title>
        <authorList>
            <person name="Pitiwittayakul N."/>
        </authorList>
    </citation>
    <scope>NUCLEOTIDE SEQUENCE [LARGE SCALE GENOMIC DNA]</scope>
    <source>
        <strain evidence="6 7">KSS12</strain>
    </source>
</reference>
<dbReference type="PRINTS" id="PR00080">
    <property type="entry name" value="SDRFAMILY"/>
</dbReference>
<dbReference type="SMART" id="SM00822">
    <property type="entry name" value="PKS_KR"/>
    <property type="match status" value="1"/>
</dbReference>
<dbReference type="Proteomes" id="UP001524547">
    <property type="component" value="Unassembled WGS sequence"/>
</dbReference>
<evidence type="ECO:0000256" key="1">
    <source>
        <dbReference type="ARBA" id="ARBA00006484"/>
    </source>
</evidence>
<evidence type="ECO:0000256" key="2">
    <source>
        <dbReference type="ARBA" id="ARBA00023002"/>
    </source>
</evidence>
<accession>A0ABT1VVW6</accession>
<dbReference type="EMBL" id="JAMZEJ010000003">
    <property type="protein sequence ID" value="MCQ8240481.1"/>
    <property type="molecule type" value="Genomic_DNA"/>
</dbReference>
<dbReference type="Gene3D" id="3.40.50.720">
    <property type="entry name" value="NAD(P)-binding Rossmann-like Domain"/>
    <property type="match status" value="1"/>
</dbReference>
<comment type="similarity">
    <text evidence="1 3">Belongs to the short-chain dehydrogenases/reductases (SDR) family.</text>
</comment>
<protein>
    <submittedName>
        <fullName evidence="6">SDR family oxidoreductase</fullName>
    </submittedName>
</protein>
<dbReference type="InterPro" id="IPR020904">
    <property type="entry name" value="Sc_DH/Rdtase_CS"/>
</dbReference>
<dbReference type="PANTHER" id="PTHR44196">
    <property type="entry name" value="DEHYDROGENASE/REDUCTASE SDR FAMILY MEMBER 7B"/>
    <property type="match status" value="1"/>
</dbReference>
<feature type="domain" description="Ketoreductase" evidence="5">
    <location>
        <begin position="56"/>
        <end position="234"/>
    </location>
</feature>
<feature type="compositionally biased region" description="Low complexity" evidence="4">
    <location>
        <begin position="9"/>
        <end position="35"/>
    </location>
</feature>
<comment type="caution">
    <text evidence="6">The sequence shown here is derived from an EMBL/GenBank/DDBJ whole genome shotgun (WGS) entry which is preliminary data.</text>
</comment>
<sequence length="364" mass="38694">MSCTDDRPAGLTPGPALPTAAPPLGRVAGDAARPGNAATAARNVRRLARRQRNAGGVVVIAGASSGIGRCTALLFAAEGWRVGLVGRNPLGLADTGREIAETGVRHLEAVADVTDEAALERAAAAIEAALGPIELWVNVAGNGVYGRFSEVPDAEFRRVTEVTYHGTVNGTRVALRRMLPRDRGTIVNVCSAVVFHGVPLMTSYSGAKAAVRAFAQSLRMELRLGGSKVRIGTVFPPAVNTPFFDRAPSYMGFPGQPVPPVYQPEVVARGIRLCAAGRGGEAVLTGTVWAYALITRISPGLAAFLVSLGGFGRPLPSDPGIERQVEPELFEARATRFSTHGPFNKRARRRSLHTWLTERWHRQA</sequence>
<dbReference type="RefSeq" id="WP_422919196.1">
    <property type="nucleotide sequence ID" value="NZ_JAMZEJ010000003.1"/>
</dbReference>